<protein>
    <submittedName>
        <fullName evidence="1">Uncharacterized protein</fullName>
    </submittedName>
</protein>
<dbReference type="Proteomes" id="UP000029734">
    <property type="component" value="Unassembled WGS sequence"/>
</dbReference>
<dbReference type="RefSeq" id="WP_036650731.1">
    <property type="nucleotide sequence ID" value="NZ_JQCR01000002.1"/>
</dbReference>
<comment type="caution">
    <text evidence="1">The sequence shown here is derived from an EMBL/GenBank/DDBJ whole genome shotgun (WGS) entry which is preliminary data.</text>
</comment>
<proteinExistence type="predicted"/>
<evidence type="ECO:0000313" key="1">
    <source>
        <dbReference type="EMBL" id="KGE19621.1"/>
    </source>
</evidence>
<reference evidence="1 2" key="2">
    <citation type="submission" date="2014-10" db="EMBL/GenBank/DDBJ databases">
        <title>Comparative genomics of the Paenibacillus odorifer group.</title>
        <authorList>
            <person name="Tsai Y.-C."/>
            <person name="Martin N."/>
            <person name="Korlach J."/>
            <person name="Wiedmann M."/>
        </authorList>
    </citation>
    <scope>NUCLEOTIDE SEQUENCE [LARGE SCALE GENOMIC DNA]</scope>
    <source>
        <strain evidence="1 2">DSM 18334</strain>
    </source>
</reference>
<evidence type="ECO:0000313" key="2">
    <source>
        <dbReference type="Proteomes" id="UP000029734"/>
    </source>
</evidence>
<dbReference type="EMBL" id="JQCR01000002">
    <property type="protein sequence ID" value="KGE19621.1"/>
    <property type="molecule type" value="Genomic_DNA"/>
</dbReference>
<accession>A0A098MC65</accession>
<gene>
    <name evidence="1" type="ORF">PWYN_09930</name>
</gene>
<organism evidence="1 2">
    <name type="scientific">Paenibacillus wynnii</name>
    <dbReference type="NCBI Taxonomy" id="268407"/>
    <lineage>
        <taxon>Bacteria</taxon>
        <taxon>Bacillati</taxon>
        <taxon>Bacillota</taxon>
        <taxon>Bacilli</taxon>
        <taxon>Bacillales</taxon>
        <taxon>Paenibacillaceae</taxon>
        <taxon>Paenibacillus</taxon>
    </lineage>
</organism>
<dbReference type="OrthoDB" id="2617118at2"/>
<sequence>MWWKRIILVWVIGLSNFTVMHCTEAYSEESPTKYNADIQRKCLEEVLIFELRPKFMSVLRKEYDNNFLIGNARIIPIKKSDSYPLQEFILEGRVTKQDSTSDIVQITFKASTDGYKAINFHAVSNEKSDETMNLGLFKLSVNDINFAEIKWLVNNRIMLKKNEIYILVSLLKGVQEDNITQYKGPTPKGGPARIIIHLRSNKKTTLVLNGDSFLLEGKQVYLPEVNEFIFTRIN</sequence>
<name>A0A098MC65_9BACL</name>
<reference evidence="1 2" key="1">
    <citation type="submission" date="2014-08" db="EMBL/GenBank/DDBJ databases">
        <authorList>
            <person name="den Bakker H.C."/>
        </authorList>
    </citation>
    <scope>NUCLEOTIDE SEQUENCE [LARGE SCALE GENOMIC DNA]</scope>
    <source>
        <strain evidence="1 2">DSM 18334</strain>
    </source>
</reference>
<dbReference type="AlphaFoldDB" id="A0A098MC65"/>
<keyword evidence="2" id="KW-1185">Reference proteome</keyword>